<name>A0A0J8RSM3_COCIT</name>
<dbReference type="eggNOG" id="ENOG502SPA8">
    <property type="taxonomic scope" value="Eukaryota"/>
</dbReference>
<feature type="region of interest" description="Disordered" evidence="1">
    <location>
        <begin position="69"/>
        <end position="92"/>
    </location>
</feature>
<organism evidence="2 3">
    <name type="scientific">Coccidioides immitis H538.4</name>
    <dbReference type="NCBI Taxonomy" id="396776"/>
    <lineage>
        <taxon>Eukaryota</taxon>
        <taxon>Fungi</taxon>
        <taxon>Dikarya</taxon>
        <taxon>Ascomycota</taxon>
        <taxon>Pezizomycotina</taxon>
        <taxon>Eurotiomycetes</taxon>
        <taxon>Eurotiomycetidae</taxon>
        <taxon>Onygenales</taxon>
        <taxon>Onygenaceae</taxon>
        <taxon>Coccidioides</taxon>
    </lineage>
</organism>
<evidence type="ECO:0000256" key="1">
    <source>
        <dbReference type="SAM" id="MobiDB-lite"/>
    </source>
</evidence>
<evidence type="ECO:0000313" key="3">
    <source>
        <dbReference type="Proteomes" id="UP000054563"/>
    </source>
</evidence>
<dbReference type="AlphaFoldDB" id="A0A0J8RSM3"/>
<reference evidence="3" key="1">
    <citation type="journal article" date="2010" name="Genome Res.">
        <title>Population genomic sequencing of Coccidioides fungi reveals recent hybridization and transposon control.</title>
        <authorList>
            <person name="Neafsey D.E."/>
            <person name="Barker B.M."/>
            <person name="Sharpton T.J."/>
            <person name="Stajich J.E."/>
            <person name="Park D.J."/>
            <person name="Whiston E."/>
            <person name="Hung C.-Y."/>
            <person name="McMahan C."/>
            <person name="White J."/>
            <person name="Sykes S."/>
            <person name="Heiman D."/>
            <person name="Young S."/>
            <person name="Zeng Q."/>
            <person name="Abouelleil A."/>
            <person name="Aftuck L."/>
            <person name="Bessette D."/>
            <person name="Brown A."/>
            <person name="FitzGerald M."/>
            <person name="Lui A."/>
            <person name="Macdonald J.P."/>
            <person name="Priest M."/>
            <person name="Orbach M.J."/>
            <person name="Galgiani J.N."/>
            <person name="Kirkland T.N."/>
            <person name="Cole G.T."/>
            <person name="Birren B.W."/>
            <person name="Henn M.R."/>
            <person name="Taylor J.W."/>
            <person name="Rounsley S.D."/>
        </authorList>
    </citation>
    <scope>NUCLEOTIDE SEQUENCE [LARGE SCALE GENOMIC DNA]</scope>
    <source>
        <strain evidence="3">H538.4</strain>
    </source>
</reference>
<gene>
    <name evidence="2" type="ORF">CIHG_05366</name>
</gene>
<dbReference type="VEuPathDB" id="FungiDB:CIHG_05366"/>
<proteinExistence type="predicted"/>
<protein>
    <submittedName>
        <fullName evidence="2">Uncharacterized protein</fullName>
    </submittedName>
</protein>
<dbReference type="Proteomes" id="UP000054563">
    <property type="component" value="Unassembled WGS sequence"/>
</dbReference>
<evidence type="ECO:0000313" key="2">
    <source>
        <dbReference type="EMBL" id="KMU88195.1"/>
    </source>
</evidence>
<dbReference type="EMBL" id="DS017003">
    <property type="protein sequence ID" value="KMU88195.1"/>
    <property type="molecule type" value="Genomic_DNA"/>
</dbReference>
<sequence length="198" mass="23300">MPTLTDLISTFIQEMQNFTSLQPPPPPHLQLPERREIVKLMCSGILEMTEEERFKRWCESITMMVRLQRRREAQRRGRHKKQQSQPKPNPAPISVVVQVEGPVLEKLDDMQCPFCVCDTSLPWEERMKVWVAKKGERKYRNKLWNHIEVTVHREELEAYSSGQKLCGICRERGIKFIPSNIMEFKNHTLRVHGVPLRG</sequence>
<accession>A0A0J8RSM3</accession>
<dbReference type="STRING" id="396776.A0A0J8RSM3"/>